<dbReference type="Gene3D" id="3.30.230.10">
    <property type="match status" value="1"/>
</dbReference>
<dbReference type="PANTHER" id="PTHR10977">
    <property type="entry name" value="DIPHOSPHOMEVALONATE DECARBOXYLASE"/>
    <property type="match status" value="1"/>
</dbReference>
<sequence length="362" mass="39775">MKPIYKHISTIANPNIAIVKYWGKQEGPYNLPLNGSISFGLDDQFITETHIYSDVKESKYVINGIDVEECPALIRGIFEAIEVIKSPSIIPPLHIHSTNNFPTKSGLASSAAAAASISLALCTLFDIPDSDISSIARCGSGSGARSILGGLCELTVQKKEIPQISSFSCDIKPLVKSSTDKLDDKHSPFISRIRGTSISPIHSLLTPLFRVIVYKSDRKCEAKTISSRQGMIFSKKTSLLLSDRVERIVPVRMRHVRAALEAGNASELFKLMIMDSNNFHAICLDTFPPLRYISDASWKIAEAVLEIGHDKCGYTFDAGDHCVVLTLEKFLEEVISFISSKCDRSPHLISSIGKGTRITKCE</sequence>
<dbReference type="SUPFAM" id="SSF55060">
    <property type="entry name" value="GHMP Kinase, C-terminal domain"/>
    <property type="match status" value="1"/>
</dbReference>
<keyword evidence="8" id="KW-0753">Steroid metabolism</keyword>
<evidence type="ECO:0000259" key="11">
    <source>
        <dbReference type="Pfam" id="PF18376"/>
    </source>
</evidence>
<keyword evidence="1" id="KW-0444">Lipid biosynthesis</keyword>
<dbReference type="InterPro" id="IPR036554">
    <property type="entry name" value="GHMP_kinase_C_sf"/>
</dbReference>
<evidence type="ECO:0000256" key="9">
    <source>
        <dbReference type="ARBA" id="ARBA00023239"/>
    </source>
</evidence>
<feature type="domain" description="Mvd1 C-terminal" evidence="11">
    <location>
        <begin position="221"/>
        <end position="344"/>
    </location>
</feature>
<dbReference type="Proteomes" id="UP001057375">
    <property type="component" value="Unassembled WGS sequence"/>
</dbReference>
<evidence type="ECO:0000256" key="1">
    <source>
        <dbReference type="ARBA" id="ARBA00022516"/>
    </source>
</evidence>
<dbReference type="InterPro" id="IPR020568">
    <property type="entry name" value="Ribosomal_Su5_D2-typ_SF"/>
</dbReference>
<comment type="catalytic activity">
    <reaction evidence="10">
        <text>(R)-5-diphosphomevalonate + ATP = isopentenyl diphosphate + ADP + phosphate + CO2</text>
        <dbReference type="Rhea" id="RHEA:23732"/>
        <dbReference type="ChEBI" id="CHEBI:16526"/>
        <dbReference type="ChEBI" id="CHEBI:30616"/>
        <dbReference type="ChEBI" id="CHEBI:43474"/>
        <dbReference type="ChEBI" id="CHEBI:57557"/>
        <dbReference type="ChEBI" id="CHEBI:128769"/>
        <dbReference type="ChEBI" id="CHEBI:456216"/>
        <dbReference type="EC" id="4.1.1.33"/>
    </reaction>
</comment>
<organism evidence="13 14">
    <name type="scientific">Aduncisulcus paluster</name>
    <dbReference type="NCBI Taxonomy" id="2918883"/>
    <lineage>
        <taxon>Eukaryota</taxon>
        <taxon>Metamonada</taxon>
        <taxon>Carpediemonas-like organisms</taxon>
        <taxon>Aduncisulcus</taxon>
    </lineage>
</organism>
<keyword evidence="9 10" id="KW-0456">Lyase</keyword>
<dbReference type="PIRSF" id="PIRSF015950">
    <property type="entry name" value="Mev_P_decrbx"/>
    <property type="match status" value="1"/>
</dbReference>
<keyword evidence="2 10" id="KW-0547">Nucleotide-binding</keyword>
<evidence type="ECO:0000256" key="2">
    <source>
        <dbReference type="ARBA" id="ARBA00022741"/>
    </source>
</evidence>
<accession>A0ABQ5KWP7</accession>
<keyword evidence="4" id="KW-0752">Steroid biosynthesis</keyword>
<dbReference type="InterPro" id="IPR041431">
    <property type="entry name" value="Mvd1_C"/>
</dbReference>
<evidence type="ECO:0000313" key="14">
    <source>
        <dbReference type="Proteomes" id="UP001057375"/>
    </source>
</evidence>
<dbReference type="SUPFAM" id="SSF54211">
    <property type="entry name" value="Ribosomal protein S5 domain 2-like"/>
    <property type="match status" value="1"/>
</dbReference>
<dbReference type="PANTHER" id="PTHR10977:SF3">
    <property type="entry name" value="DIPHOSPHOMEVALONATE DECARBOXYLASE"/>
    <property type="match status" value="1"/>
</dbReference>
<name>A0ABQ5KWP7_9EUKA</name>
<reference evidence="13" key="1">
    <citation type="submission" date="2022-03" db="EMBL/GenBank/DDBJ databases">
        <title>Draft genome sequence of Aduncisulcus paluster, a free-living microaerophilic Fornicata.</title>
        <authorList>
            <person name="Yuyama I."/>
            <person name="Kume K."/>
            <person name="Tamura T."/>
            <person name="Inagaki Y."/>
            <person name="Hashimoto T."/>
        </authorList>
    </citation>
    <scope>NUCLEOTIDE SEQUENCE</scope>
    <source>
        <strain evidence="13">NY0171</strain>
    </source>
</reference>
<keyword evidence="6 10" id="KW-0443">Lipid metabolism</keyword>
<dbReference type="EMBL" id="BQXS01011321">
    <property type="protein sequence ID" value="GKT36867.1"/>
    <property type="molecule type" value="Genomic_DNA"/>
</dbReference>
<evidence type="ECO:0000256" key="8">
    <source>
        <dbReference type="ARBA" id="ARBA00023221"/>
    </source>
</evidence>
<dbReference type="Gene3D" id="3.30.70.890">
    <property type="entry name" value="GHMP kinase, C-terminal domain"/>
    <property type="match status" value="1"/>
</dbReference>
<keyword evidence="3 10" id="KW-0067">ATP-binding</keyword>
<evidence type="ECO:0000256" key="5">
    <source>
        <dbReference type="ARBA" id="ARBA00023011"/>
    </source>
</evidence>
<evidence type="ECO:0000256" key="4">
    <source>
        <dbReference type="ARBA" id="ARBA00022955"/>
    </source>
</evidence>
<evidence type="ECO:0000256" key="10">
    <source>
        <dbReference type="PIRNR" id="PIRNR015950"/>
    </source>
</evidence>
<gene>
    <name evidence="13" type="ORF">ADUPG1_009758</name>
</gene>
<dbReference type="InterPro" id="IPR014721">
    <property type="entry name" value="Ribsml_uS5_D2-typ_fold_subgr"/>
</dbReference>
<keyword evidence="7" id="KW-1207">Sterol metabolism</keyword>
<proteinExistence type="inferred from homology"/>
<evidence type="ECO:0000256" key="7">
    <source>
        <dbReference type="ARBA" id="ARBA00023166"/>
    </source>
</evidence>
<feature type="domain" description="Diphosphomevalonate decarboxylase-like N-terminal" evidence="12">
    <location>
        <begin position="12"/>
        <end position="159"/>
    </location>
</feature>
<keyword evidence="5" id="KW-0756">Sterol biosynthesis</keyword>
<dbReference type="Pfam" id="PF18376">
    <property type="entry name" value="MDD_C"/>
    <property type="match status" value="1"/>
</dbReference>
<evidence type="ECO:0000256" key="6">
    <source>
        <dbReference type="ARBA" id="ARBA00023098"/>
    </source>
</evidence>
<dbReference type="InterPro" id="IPR005935">
    <property type="entry name" value="Mev_decarb"/>
</dbReference>
<comment type="caution">
    <text evidence="13">The sequence shown here is derived from an EMBL/GenBank/DDBJ whole genome shotgun (WGS) entry which is preliminary data.</text>
</comment>
<evidence type="ECO:0000313" key="13">
    <source>
        <dbReference type="EMBL" id="GKT36867.1"/>
    </source>
</evidence>
<keyword evidence="14" id="KW-1185">Reference proteome</keyword>
<dbReference type="InterPro" id="IPR053859">
    <property type="entry name" value="MVD-like_N"/>
</dbReference>
<protein>
    <recommendedName>
        <fullName evidence="10">Diphosphomevalonate decarboxylase</fullName>
        <ecNumber evidence="10">4.1.1.33</ecNumber>
    </recommendedName>
</protein>
<comment type="similarity">
    <text evidence="10">Belongs to the diphosphomevalonate decarboxylase family.</text>
</comment>
<dbReference type="Pfam" id="PF22700">
    <property type="entry name" value="MVD-like_N"/>
    <property type="match status" value="1"/>
</dbReference>
<evidence type="ECO:0000256" key="3">
    <source>
        <dbReference type="ARBA" id="ARBA00022840"/>
    </source>
</evidence>
<evidence type="ECO:0000259" key="12">
    <source>
        <dbReference type="Pfam" id="PF22700"/>
    </source>
</evidence>
<dbReference type="EC" id="4.1.1.33" evidence="10"/>